<dbReference type="AlphaFoldDB" id="A0A0F9PF38"/>
<evidence type="ECO:0000313" key="1">
    <source>
        <dbReference type="EMBL" id="KKM91962.1"/>
    </source>
</evidence>
<accession>A0A0F9PF38</accession>
<dbReference type="Pfam" id="PF13671">
    <property type="entry name" value="AAA_33"/>
    <property type="match status" value="1"/>
</dbReference>
<sequence>MDEDKLIILVGFPRSGKSTWAKKKMHPIVNPDAVRLAVHGQPYIQESEQLVWAIVHYMVKALFGAGHNRVVLDATNTTRKRRDMWKSANWRREFIVFDTPASVCLKRVPVGSPNSEGLRGAIERMDEQYEPVG</sequence>
<dbReference type="Gene3D" id="3.40.50.300">
    <property type="entry name" value="P-loop containing nucleotide triphosphate hydrolases"/>
    <property type="match status" value="1"/>
</dbReference>
<comment type="caution">
    <text evidence="1">The sequence shown here is derived from an EMBL/GenBank/DDBJ whole genome shotgun (WGS) entry which is preliminary data.</text>
</comment>
<reference evidence="1" key="1">
    <citation type="journal article" date="2015" name="Nature">
        <title>Complex archaea that bridge the gap between prokaryotes and eukaryotes.</title>
        <authorList>
            <person name="Spang A."/>
            <person name="Saw J.H."/>
            <person name="Jorgensen S.L."/>
            <person name="Zaremba-Niedzwiedzka K."/>
            <person name="Martijn J."/>
            <person name="Lind A.E."/>
            <person name="van Eijk R."/>
            <person name="Schleper C."/>
            <person name="Guy L."/>
            <person name="Ettema T.J."/>
        </authorList>
    </citation>
    <scope>NUCLEOTIDE SEQUENCE</scope>
</reference>
<dbReference type="SUPFAM" id="SSF52540">
    <property type="entry name" value="P-loop containing nucleoside triphosphate hydrolases"/>
    <property type="match status" value="1"/>
</dbReference>
<protein>
    <submittedName>
        <fullName evidence="1">Uncharacterized protein</fullName>
    </submittedName>
</protein>
<organism evidence="1">
    <name type="scientific">marine sediment metagenome</name>
    <dbReference type="NCBI Taxonomy" id="412755"/>
    <lineage>
        <taxon>unclassified sequences</taxon>
        <taxon>metagenomes</taxon>
        <taxon>ecological metagenomes</taxon>
    </lineage>
</organism>
<feature type="non-terminal residue" evidence="1">
    <location>
        <position position="133"/>
    </location>
</feature>
<proteinExistence type="predicted"/>
<dbReference type="InterPro" id="IPR027417">
    <property type="entry name" value="P-loop_NTPase"/>
</dbReference>
<gene>
    <name evidence="1" type="ORF">LCGC14_1223160</name>
</gene>
<dbReference type="EMBL" id="LAZR01006460">
    <property type="protein sequence ID" value="KKM91962.1"/>
    <property type="molecule type" value="Genomic_DNA"/>
</dbReference>
<name>A0A0F9PF38_9ZZZZ</name>